<evidence type="ECO:0000313" key="3">
    <source>
        <dbReference type="Proteomes" id="UP000262917"/>
    </source>
</evidence>
<accession>A0A372DMY3</accession>
<feature type="domain" description="ChrR-like cupin" evidence="1">
    <location>
        <begin position="17"/>
        <end position="96"/>
    </location>
</feature>
<dbReference type="InterPro" id="IPR025979">
    <property type="entry name" value="ChrR-like_cupin_dom"/>
</dbReference>
<organism evidence="2 3">
    <name type="scientific">Cognatiluteimonas weifangensis</name>
    <dbReference type="NCBI Taxonomy" id="2303539"/>
    <lineage>
        <taxon>Bacteria</taxon>
        <taxon>Pseudomonadati</taxon>
        <taxon>Pseudomonadota</taxon>
        <taxon>Gammaproteobacteria</taxon>
        <taxon>Lysobacterales</taxon>
        <taxon>Lysobacteraceae</taxon>
        <taxon>Cognatiluteimonas</taxon>
    </lineage>
</organism>
<sequence>MNGLPQTGPGRMPAHTLALDALPWIPAATPGKWAKPLRFLGERGFVELLRMTPGTLMPLHRHTGEVHVYQLAGRRRLGSGELLGPGDYVFEPAGNVDWWQAVGDEDLLALAVVMGTVEFLGPGGEVRSRADVRTQRADYARHCRAHGLLPQDLSER</sequence>
<dbReference type="OrthoDB" id="564955at2"/>
<dbReference type="Gene3D" id="2.60.120.10">
    <property type="entry name" value="Jelly Rolls"/>
    <property type="match status" value="1"/>
</dbReference>
<keyword evidence="3" id="KW-1185">Reference proteome</keyword>
<dbReference type="AlphaFoldDB" id="A0A372DMY3"/>
<dbReference type="Pfam" id="PF12973">
    <property type="entry name" value="Cupin_7"/>
    <property type="match status" value="1"/>
</dbReference>
<proteinExistence type="predicted"/>
<evidence type="ECO:0000259" key="1">
    <source>
        <dbReference type="Pfam" id="PF12973"/>
    </source>
</evidence>
<dbReference type="Proteomes" id="UP000262917">
    <property type="component" value="Unassembled WGS sequence"/>
</dbReference>
<dbReference type="InterPro" id="IPR011051">
    <property type="entry name" value="RmlC_Cupin_sf"/>
</dbReference>
<dbReference type="SUPFAM" id="SSF51182">
    <property type="entry name" value="RmlC-like cupins"/>
    <property type="match status" value="1"/>
</dbReference>
<dbReference type="InterPro" id="IPR014710">
    <property type="entry name" value="RmlC-like_jellyroll"/>
</dbReference>
<gene>
    <name evidence="2" type="ORF">D0Y53_06750</name>
</gene>
<comment type="caution">
    <text evidence="2">The sequence shown here is derived from an EMBL/GenBank/DDBJ whole genome shotgun (WGS) entry which is preliminary data.</text>
</comment>
<evidence type="ECO:0000313" key="2">
    <source>
        <dbReference type="EMBL" id="RFP60834.1"/>
    </source>
</evidence>
<dbReference type="EMBL" id="QVPD01000005">
    <property type="protein sequence ID" value="RFP60834.1"/>
    <property type="molecule type" value="Genomic_DNA"/>
</dbReference>
<name>A0A372DMY3_9GAMM</name>
<reference evidence="2 3" key="1">
    <citation type="submission" date="2018-08" db="EMBL/GenBank/DDBJ databases">
        <title>Lysobacter weifangensis sp. nov., a new member of the family 'Xanthomonadaceae', isolated from soil in a farmland.</title>
        <authorList>
            <person name="Zhao H."/>
        </authorList>
    </citation>
    <scope>NUCLEOTIDE SEQUENCE [LARGE SCALE GENOMIC DNA]</scope>
    <source>
        <strain evidence="2 3">WF-2</strain>
    </source>
</reference>
<protein>
    <submittedName>
        <fullName evidence="2">Anti-sigma factor</fullName>
    </submittedName>
</protein>
<dbReference type="RefSeq" id="WP_117202442.1">
    <property type="nucleotide sequence ID" value="NZ_JBHTBK010000002.1"/>
</dbReference>